<dbReference type="GO" id="GO:0006506">
    <property type="term" value="P:GPI anchor biosynthetic process"/>
    <property type="evidence" value="ECO:0007669"/>
    <property type="project" value="InterPro"/>
</dbReference>
<dbReference type="AlphaFoldDB" id="A0A916EIU2"/>
<evidence type="ECO:0000256" key="2">
    <source>
        <dbReference type="ARBA" id="ARBA00009610"/>
    </source>
</evidence>
<keyword evidence="3" id="KW-1133">Transmembrane helix</keyword>
<sequence length="246" mass="28719">MSTSLNQEYNQYSQPSSTIILPISNNPYFLCNILADNAREYIMLSNHSFFGLFDVIYAFILAIVLGFMNQTTITYSISIAMIIIWIWLKLNIVKEESILSIRDVGIQVKTIYMNGRSVSKFIDKSKISDIIINEGITMLQVKFYMAIIVDGQDRMVVVFEHLLPKLNILLQVYRGTRYVIFNEIEENSDIDDYRLWRELSPTIFVDYGSILCAREFFDRFFGHINDVRKIERMKLKVNKNMPKSVD</sequence>
<gene>
    <name evidence="5" type="ORF">CHRIB12_LOCUS22140</name>
</gene>
<dbReference type="InterPro" id="IPR044215">
    <property type="entry name" value="PIG-H"/>
</dbReference>
<dbReference type="InterPro" id="IPR019328">
    <property type="entry name" value="PIGH-H_dom"/>
</dbReference>
<evidence type="ECO:0000256" key="1">
    <source>
        <dbReference type="ARBA" id="ARBA00004687"/>
    </source>
</evidence>
<accession>A0A916EIU2</accession>
<dbReference type="VEuPathDB" id="FungiDB:RhiirFUN_008792"/>
<evidence type="ECO:0000313" key="6">
    <source>
        <dbReference type="Proteomes" id="UP000684084"/>
    </source>
</evidence>
<dbReference type="EMBL" id="CAGKOT010000074">
    <property type="protein sequence ID" value="CAB5391884.1"/>
    <property type="molecule type" value="Genomic_DNA"/>
</dbReference>
<keyword evidence="3" id="KW-0812">Transmembrane</keyword>
<comment type="caution">
    <text evidence="5">The sequence shown here is derived from an EMBL/GenBank/DDBJ whole genome shotgun (WGS) entry which is preliminary data.</text>
</comment>
<proteinExistence type="inferred from homology"/>
<protein>
    <recommendedName>
        <fullName evidence="4">Phosphatidylinositol N-acetylglucosaminyltransferase subunit H conserved domain-containing protein</fullName>
    </recommendedName>
</protein>
<name>A0A916EIU2_9GLOM</name>
<dbReference type="GO" id="GO:0000506">
    <property type="term" value="C:glycosylphosphatidylinositol-N-acetylglucosaminyltransferase (GPI-GnT) complex"/>
    <property type="evidence" value="ECO:0007669"/>
    <property type="project" value="InterPro"/>
</dbReference>
<feature type="transmembrane region" description="Helical" evidence="3">
    <location>
        <begin position="73"/>
        <end position="92"/>
    </location>
</feature>
<comment type="similarity">
    <text evidence="2">Belongs to the PIGH family.</text>
</comment>
<organism evidence="5 6">
    <name type="scientific">Rhizophagus irregularis</name>
    <dbReference type="NCBI Taxonomy" id="588596"/>
    <lineage>
        <taxon>Eukaryota</taxon>
        <taxon>Fungi</taxon>
        <taxon>Fungi incertae sedis</taxon>
        <taxon>Mucoromycota</taxon>
        <taxon>Glomeromycotina</taxon>
        <taxon>Glomeromycetes</taxon>
        <taxon>Glomerales</taxon>
        <taxon>Glomeraceae</taxon>
        <taxon>Rhizophagus</taxon>
    </lineage>
</organism>
<evidence type="ECO:0000313" key="5">
    <source>
        <dbReference type="EMBL" id="CAB5391884.1"/>
    </source>
</evidence>
<feature type="transmembrane region" description="Helical" evidence="3">
    <location>
        <begin position="49"/>
        <end position="67"/>
    </location>
</feature>
<evidence type="ECO:0000256" key="3">
    <source>
        <dbReference type="SAM" id="Phobius"/>
    </source>
</evidence>
<comment type="pathway">
    <text evidence="1">Glycolipid biosynthesis; glycosylphosphatidylinositol-anchor biosynthesis.</text>
</comment>
<dbReference type="Proteomes" id="UP000684084">
    <property type="component" value="Unassembled WGS sequence"/>
</dbReference>
<dbReference type="Pfam" id="PF10181">
    <property type="entry name" value="PIG-H"/>
    <property type="match status" value="1"/>
</dbReference>
<evidence type="ECO:0000259" key="4">
    <source>
        <dbReference type="Pfam" id="PF10181"/>
    </source>
</evidence>
<dbReference type="OrthoDB" id="6256716at2759"/>
<dbReference type="PANTHER" id="PTHR15231">
    <property type="entry name" value="PHOSPHATIDYLINOSITOL N-ACETYLGLUCOSAMINYLTRANSFERASE SUBUNIT H"/>
    <property type="match status" value="1"/>
</dbReference>
<keyword evidence="3" id="KW-0472">Membrane</keyword>
<dbReference type="PANTHER" id="PTHR15231:SF1">
    <property type="entry name" value="PHOSPHATIDYLINOSITOL N-ACETYLGLUCOSAMINYLTRANSFERASE SUBUNIT H"/>
    <property type="match status" value="1"/>
</dbReference>
<feature type="domain" description="Phosphatidylinositol N-acetylglucosaminyltransferase subunit H conserved" evidence="4">
    <location>
        <begin position="97"/>
        <end position="160"/>
    </location>
</feature>
<reference evidence="5" key="1">
    <citation type="submission" date="2020-05" db="EMBL/GenBank/DDBJ databases">
        <authorList>
            <person name="Rincon C."/>
            <person name="Sanders R I."/>
            <person name="Robbins C."/>
            <person name="Chaturvedi A."/>
        </authorList>
    </citation>
    <scope>NUCLEOTIDE SEQUENCE</scope>
    <source>
        <strain evidence="5">CHB12</strain>
    </source>
</reference>